<proteinExistence type="predicted"/>
<dbReference type="EMBL" id="JBICYV010000026">
    <property type="protein sequence ID" value="MFG3016123.1"/>
    <property type="molecule type" value="Genomic_DNA"/>
</dbReference>
<accession>A0ABW7BG17</accession>
<organism evidence="1 2">
    <name type="scientific">Streptomyces cinerochromogenes</name>
    <dbReference type="NCBI Taxonomy" id="66422"/>
    <lineage>
        <taxon>Bacteria</taxon>
        <taxon>Bacillati</taxon>
        <taxon>Actinomycetota</taxon>
        <taxon>Actinomycetes</taxon>
        <taxon>Kitasatosporales</taxon>
        <taxon>Streptomycetaceae</taxon>
        <taxon>Streptomyces</taxon>
    </lineage>
</organism>
<name>A0ABW7BG17_9ACTN</name>
<dbReference type="RefSeq" id="WP_392824529.1">
    <property type="nucleotide sequence ID" value="NZ_JBICYV010000026.1"/>
</dbReference>
<keyword evidence="2" id="KW-1185">Reference proteome</keyword>
<reference evidence="1 2" key="1">
    <citation type="submission" date="2024-10" db="EMBL/GenBank/DDBJ databases">
        <title>The Natural Products Discovery Center: Release of the First 8490 Sequenced Strains for Exploring Actinobacteria Biosynthetic Diversity.</title>
        <authorList>
            <person name="Kalkreuter E."/>
            <person name="Kautsar S.A."/>
            <person name="Yang D."/>
            <person name="Bader C.D."/>
            <person name="Teijaro C.N."/>
            <person name="Fluegel L."/>
            <person name="Davis C.M."/>
            <person name="Simpson J.R."/>
            <person name="Lauterbach L."/>
            <person name="Steele A.D."/>
            <person name="Gui C."/>
            <person name="Meng S."/>
            <person name="Li G."/>
            <person name="Viehrig K."/>
            <person name="Ye F."/>
            <person name="Su P."/>
            <person name="Kiefer A.F."/>
            <person name="Nichols A."/>
            <person name="Cepeda A.J."/>
            <person name="Yan W."/>
            <person name="Fan B."/>
            <person name="Jiang Y."/>
            <person name="Adhikari A."/>
            <person name="Zheng C.-J."/>
            <person name="Schuster L."/>
            <person name="Cowan T.M."/>
            <person name="Smanski M.J."/>
            <person name="Chevrette M.G."/>
            <person name="De Carvalho L.P.S."/>
            <person name="Shen B."/>
        </authorList>
    </citation>
    <scope>NUCLEOTIDE SEQUENCE [LARGE SCALE GENOMIC DNA]</scope>
    <source>
        <strain evidence="1 2">NPDC048320</strain>
    </source>
</reference>
<protein>
    <submittedName>
        <fullName evidence="1">Uncharacterized protein</fullName>
    </submittedName>
</protein>
<dbReference type="Proteomes" id="UP001604267">
    <property type="component" value="Unassembled WGS sequence"/>
</dbReference>
<gene>
    <name evidence="1" type="ORF">ACGFZB_37880</name>
</gene>
<comment type="caution">
    <text evidence="1">The sequence shown here is derived from an EMBL/GenBank/DDBJ whole genome shotgun (WGS) entry which is preliminary data.</text>
</comment>
<evidence type="ECO:0000313" key="1">
    <source>
        <dbReference type="EMBL" id="MFG3016123.1"/>
    </source>
</evidence>
<evidence type="ECO:0000313" key="2">
    <source>
        <dbReference type="Proteomes" id="UP001604267"/>
    </source>
</evidence>
<sequence>MSGSAETNVRIAPSALEALTRIMARHGTSRDATIRELLTEHVAAQEQRQPEDRITHISTVLRYPRPPRWRGDPRHDVPLRVRAPASLLQRARAVSLQLPGQHPRAHRDYQGRLLTDAVTTAIAQAEPFTDTFLTNLLPLLRHGAALGLWRLVVAATSTAPEKALLEETDAVRRAGYRRTGTQLTPDQHHLLRVAEVLDQEEAWHAAKRFRIATVAARRYLTGPRAEAAEQALYEQGDAWHRLQQKSLETDWESRSFRRRHGITSYDWTGRGGTAVWRAERRVNLEYLEDWLVDRAVGDPAAGVMEDSGAPLWLLRTPAAWSAHAPQSASGRVPRLCASWVAEGRLLAFPYRNRQAFWPLQRQQGTPGPAPVPGFESVAAAAAGLRPDKVTGFIEAVLIDWSHTFAEEPWVPTVLDLPADRARRFGLITAEEQHRAMAEARAMTLKTMDDFIAWAAEDGASEFDLHKLKDARGSVRAFHRLTRTYPRHARPKFRVAWATWAWPGGSVAAELAAGTAPDLVRWLAAAAHSGSSLILERAMEHAWHRAFAQYGFRM</sequence>